<evidence type="ECO:0000256" key="1">
    <source>
        <dbReference type="SAM" id="Phobius"/>
    </source>
</evidence>
<keyword evidence="1" id="KW-0472">Membrane</keyword>
<protein>
    <submittedName>
        <fullName evidence="2">Uncharacterized protein</fullName>
    </submittedName>
</protein>
<feature type="transmembrane region" description="Helical" evidence="1">
    <location>
        <begin position="12"/>
        <end position="31"/>
    </location>
</feature>
<comment type="caution">
    <text evidence="2">The sequence shown here is derived from an EMBL/GenBank/DDBJ whole genome shotgun (WGS) entry which is preliminary data.</text>
</comment>
<keyword evidence="3" id="KW-1185">Reference proteome</keyword>
<keyword evidence="1" id="KW-1133">Transmembrane helix</keyword>
<evidence type="ECO:0000313" key="3">
    <source>
        <dbReference type="Proteomes" id="UP001396334"/>
    </source>
</evidence>
<dbReference type="Proteomes" id="UP001396334">
    <property type="component" value="Unassembled WGS sequence"/>
</dbReference>
<name>A0ABR2QPZ7_9ROSI</name>
<keyword evidence="1" id="KW-0812">Transmembrane</keyword>
<gene>
    <name evidence="2" type="ORF">V6N11_060327</name>
</gene>
<reference evidence="2 3" key="1">
    <citation type="journal article" date="2024" name="G3 (Bethesda)">
        <title>Genome assembly of Hibiscus sabdariffa L. provides insights into metabolisms of medicinal natural products.</title>
        <authorList>
            <person name="Kim T."/>
        </authorList>
    </citation>
    <scope>NUCLEOTIDE SEQUENCE [LARGE SCALE GENOMIC DNA]</scope>
    <source>
        <strain evidence="2">TK-2024</strain>
        <tissue evidence="2">Old leaves</tissue>
    </source>
</reference>
<dbReference type="EMBL" id="JBBPBN010000034">
    <property type="protein sequence ID" value="KAK9002746.1"/>
    <property type="molecule type" value="Genomic_DNA"/>
</dbReference>
<evidence type="ECO:0000313" key="2">
    <source>
        <dbReference type="EMBL" id="KAK9002746.1"/>
    </source>
</evidence>
<proteinExistence type="predicted"/>
<organism evidence="2 3">
    <name type="scientific">Hibiscus sabdariffa</name>
    <name type="common">roselle</name>
    <dbReference type="NCBI Taxonomy" id="183260"/>
    <lineage>
        <taxon>Eukaryota</taxon>
        <taxon>Viridiplantae</taxon>
        <taxon>Streptophyta</taxon>
        <taxon>Embryophyta</taxon>
        <taxon>Tracheophyta</taxon>
        <taxon>Spermatophyta</taxon>
        <taxon>Magnoliopsida</taxon>
        <taxon>eudicotyledons</taxon>
        <taxon>Gunneridae</taxon>
        <taxon>Pentapetalae</taxon>
        <taxon>rosids</taxon>
        <taxon>malvids</taxon>
        <taxon>Malvales</taxon>
        <taxon>Malvaceae</taxon>
        <taxon>Malvoideae</taxon>
        <taxon>Hibiscus</taxon>
    </lineage>
</organism>
<accession>A0ABR2QPZ7</accession>
<sequence>MKSPVYFCLSSGRYYVQSPALGPVFLFFTFFGTNFERTRFMGVEAQRNFYSSYAPRWISITPFDFLDHLWVSFFHENQRKRNLLYLKAVDATILGIKNSLDVSEDSEGNCDYETKCRERCRYTDTTAAAMGERIQRTALNISNNENVDGSGSRFSEEPIEERKINASLRASSILCSS</sequence>